<name>A0ABP0T870_9BRYO</name>
<dbReference type="PANTHER" id="PTHR48051">
    <property type="match status" value="1"/>
</dbReference>
<dbReference type="Pfam" id="PF13855">
    <property type="entry name" value="LRR_8"/>
    <property type="match status" value="2"/>
</dbReference>
<dbReference type="InterPro" id="IPR029071">
    <property type="entry name" value="Ubiquitin-like_domsf"/>
</dbReference>
<evidence type="ECO:0000256" key="2">
    <source>
        <dbReference type="ARBA" id="ARBA00022737"/>
    </source>
</evidence>
<protein>
    <recommendedName>
        <fullName evidence="3">Ubiquitin-like domain-containing protein</fullName>
    </recommendedName>
</protein>
<reference evidence="4 5" key="1">
    <citation type="submission" date="2024-02" db="EMBL/GenBank/DDBJ databases">
        <authorList>
            <consortium name="ELIXIR-Norway"/>
            <consortium name="Elixir Norway"/>
        </authorList>
    </citation>
    <scope>NUCLEOTIDE SEQUENCE [LARGE SCALE GENOMIC DNA]</scope>
</reference>
<dbReference type="EMBL" id="OZ019893">
    <property type="protein sequence ID" value="CAK9189703.1"/>
    <property type="molecule type" value="Genomic_DNA"/>
</dbReference>
<feature type="domain" description="Ubiquitin-like" evidence="3">
    <location>
        <begin position="4"/>
        <end position="74"/>
    </location>
</feature>
<keyword evidence="1" id="KW-0433">Leucine-rich repeat</keyword>
<dbReference type="SMART" id="SM00369">
    <property type="entry name" value="LRR_TYP"/>
    <property type="match status" value="6"/>
</dbReference>
<dbReference type="PANTHER" id="PTHR48051:SF1">
    <property type="entry name" value="RAS SUPPRESSOR PROTEIN 1"/>
    <property type="match status" value="1"/>
</dbReference>
<dbReference type="SUPFAM" id="SSF52058">
    <property type="entry name" value="L domain-like"/>
    <property type="match status" value="1"/>
</dbReference>
<sequence length="364" mass="40082">MGDAQIKVIVKYGAQNINVEVPATGKVEDLMQQLQLHTQLLPRLQKLICKGKVLKGDMSLKTAQLTDGAKVMLMAAQGFQPRFPTKQSSLPSKQAHSTATLTLSLDETRVKAWKLTGIVSLRDSSLQKVPAAVWSIGLSVRVLDLGGNSLLELPLEVGSLTNLQRLQINGNGLKDGTISWQGLSSLSQLMMLTVDNNLLTVLPPEIGKLSALKSLNISNNKLTCLPEELGNLLQLEKLDLSHNCLSAVPSNLGRCIQLVEINLSANQLTTIPTTFGQLRSLKIFLLDNNALNDFPAEVLQGCLELTTLSIHWNQLTMDDLRKVDGWMGFEQRRKDKVNKQLEFKVSSSSSGFDEGADTEKWHHW</sequence>
<dbReference type="Proteomes" id="UP001497512">
    <property type="component" value="Chromosome 1"/>
</dbReference>
<dbReference type="InterPro" id="IPR032675">
    <property type="entry name" value="LRR_dom_sf"/>
</dbReference>
<evidence type="ECO:0000256" key="1">
    <source>
        <dbReference type="ARBA" id="ARBA00022614"/>
    </source>
</evidence>
<dbReference type="PROSITE" id="PS50053">
    <property type="entry name" value="UBIQUITIN_2"/>
    <property type="match status" value="1"/>
</dbReference>
<dbReference type="InterPro" id="IPR000626">
    <property type="entry name" value="Ubiquitin-like_dom"/>
</dbReference>
<gene>
    <name evidence="4" type="ORF">CSSPTR1EN2_LOCUS354</name>
</gene>
<dbReference type="Gene3D" id="3.80.10.10">
    <property type="entry name" value="Ribonuclease Inhibitor"/>
    <property type="match status" value="2"/>
</dbReference>
<dbReference type="InterPro" id="IPR003591">
    <property type="entry name" value="Leu-rich_rpt_typical-subtyp"/>
</dbReference>
<evidence type="ECO:0000259" key="3">
    <source>
        <dbReference type="PROSITE" id="PS50053"/>
    </source>
</evidence>
<dbReference type="Gene3D" id="3.10.20.90">
    <property type="entry name" value="Phosphatidylinositol 3-kinase Catalytic Subunit, Chain A, domain 1"/>
    <property type="match status" value="1"/>
</dbReference>
<dbReference type="SMART" id="SM00364">
    <property type="entry name" value="LRR_BAC"/>
    <property type="match status" value="4"/>
</dbReference>
<dbReference type="SUPFAM" id="SSF54236">
    <property type="entry name" value="Ubiquitin-like"/>
    <property type="match status" value="1"/>
</dbReference>
<dbReference type="Pfam" id="PF00240">
    <property type="entry name" value="ubiquitin"/>
    <property type="match status" value="1"/>
</dbReference>
<keyword evidence="5" id="KW-1185">Reference proteome</keyword>
<dbReference type="PROSITE" id="PS51450">
    <property type="entry name" value="LRR"/>
    <property type="match status" value="2"/>
</dbReference>
<proteinExistence type="predicted"/>
<dbReference type="SMART" id="SM00213">
    <property type="entry name" value="UBQ"/>
    <property type="match status" value="1"/>
</dbReference>
<dbReference type="InterPro" id="IPR001611">
    <property type="entry name" value="Leu-rich_rpt"/>
</dbReference>
<dbReference type="InterPro" id="IPR050216">
    <property type="entry name" value="LRR_domain-containing"/>
</dbReference>
<keyword evidence="2" id="KW-0677">Repeat</keyword>
<evidence type="ECO:0000313" key="4">
    <source>
        <dbReference type="EMBL" id="CAK9189703.1"/>
    </source>
</evidence>
<organism evidence="4 5">
    <name type="scientific">Sphagnum troendelagicum</name>
    <dbReference type="NCBI Taxonomy" id="128251"/>
    <lineage>
        <taxon>Eukaryota</taxon>
        <taxon>Viridiplantae</taxon>
        <taxon>Streptophyta</taxon>
        <taxon>Embryophyta</taxon>
        <taxon>Bryophyta</taxon>
        <taxon>Sphagnophytina</taxon>
        <taxon>Sphagnopsida</taxon>
        <taxon>Sphagnales</taxon>
        <taxon>Sphagnaceae</taxon>
        <taxon>Sphagnum</taxon>
    </lineage>
</organism>
<dbReference type="PRINTS" id="PR00019">
    <property type="entry name" value="LEURICHRPT"/>
</dbReference>
<accession>A0ABP0T870</accession>
<evidence type="ECO:0000313" key="5">
    <source>
        <dbReference type="Proteomes" id="UP001497512"/>
    </source>
</evidence>